<comment type="caution">
    <text evidence="3">The sequence shown here is derived from an EMBL/GenBank/DDBJ whole genome shotgun (WGS) entry which is preliminary data.</text>
</comment>
<sequence>MVEMKKVFRLIIILILLVVIGLSIYLLYKSPNIGLLGKKVEIPDKDYNYVLGKEDNKSYSVKEYQRMDISKINIWDLKKQNSDTVAWIQVDATNINYPVVERNDNNYYQNHDFLHKKINTGAIFGDSRNNWENLNNNTIIYGHHVKNNTMFGSIDKMFTKDWQEKSSHLILTKTTNKIYVWEIFSIYEVKTETYYLQNTFQTDDSYLEFLNSLRKRSAYDFKINLDSGSKILTLSTCNDLDDGRLVVHAKLK</sequence>
<proteinExistence type="predicted"/>
<dbReference type="AlphaFoldDB" id="K1RXL5"/>
<dbReference type="Gene3D" id="2.40.260.10">
    <property type="entry name" value="Sortase"/>
    <property type="match status" value="1"/>
</dbReference>
<dbReference type="EMBL" id="AJWZ01011204">
    <property type="protein sequence ID" value="EKC46150.1"/>
    <property type="molecule type" value="Genomic_DNA"/>
</dbReference>
<reference evidence="3" key="1">
    <citation type="journal article" date="2013" name="Environ. Microbiol.">
        <title>Microbiota from the distal guts of lean and obese adolescents exhibit partial functional redundancy besides clear differences in community structure.</title>
        <authorList>
            <person name="Ferrer M."/>
            <person name="Ruiz A."/>
            <person name="Lanza F."/>
            <person name="Haange S.B."/>
            <person name="Oberbach A."/>
            <person name="Till H."/>
            <person name="Bargiela R."/>
            <person name="Campoy C."/>
            <person name="Segura M.T."/>
            <person name="Richter M."/>
            <person name="von Bergen M."/>
            <person name="Seifert J."/>
            <person name="Suarez A."/>
        </authorList>
    </citation>
    <scope>NUCLEOTIDE SEQUENCE</scope>
</reference>
<feature type="transmembrane region" description="Helical" evidence="2">
    <location>
        <begin position="7"/>
        <end position="28"/>
    </location>
</feature>
<dbReference type="NCBIfam" id="TIGR03064">
    <property type="entry name" value="sortase_srtB"/>
    <property type="match status" value="1"/>
</dbReference>
<dbReference type="InterPro" id="IPR023365">
    <property type="entry name" value="Sortase_dom-sf"/>
</dbReference>
<gene>
    <name evidence="3" type="ORF">OBE_16460</name>
</gene>
<dbReference type="InterPro" id="IPR009835">
    <property type="entry name" value="SrtB"/>
</dbReference>
<evidence type="ECO:0000313" key="3">
    <source>
        <dbReference type="EMBL" id="EKC46150.1"/>
    </source>
</evidence>
<evidence type="ECO:0000256" key="1">
    <source>
        <dbReference type="ARBA" id="ARBA00022801"/>
    </source>
</evidence>
<dbReference type="GO" id="GO:0016787">
    <property type="term" value="F:hydrolase activity"/>
    <property type="evidence" value="ECO:0007669"/>
    <property type="project" value="UniProtKB-KW"/>
</dbReference>
<protein>
    <submittedName>
        <fullName evidence="3">Sortase B</fullName>
    </submittedName>
</protein>
<dbReference type="CDD" id="cd05826">
    <property type="entry name" value="Sortase_B"/>
    <property type="match status" value="1"/>
</dbReference>
<keyword evidence="2" id="KW-0472">Membrane</keyword>
<organism evidence="3">
    <name type="scientific">human gut metagenome</name>
    <dbReference type="NCBI Taxonomy" id="408170"/>
    <lineage>
        <taxon>unclassified sequences</taxon>
        <taxon>metagenomes</taxon>
        <taxon>organismal metagenomes</taxon>
    </lineage>
</organism>
<dbReference type="SUPFAM" id="SSF63817">
    <property type="entry name" value="Sortase"/>
    <property type="match status" value="1"/>
</dbReference>
<dbReference type="Pfam" id="PF04203">
    <property type="entry name" value="Sortase"/>
    <property type="match status" value="1"/>
</dbReference>
<keyword evidence="2" id="KW-0812">Transmembrane</keyword>
<accession>K1RXL5</accession>
<name>K1RXL5_9ZZZZ</name>
<keyword evidence="2" id="KW-1133">Transmembrane helix</keyword>
<keyword evidence="1" id="KW-0378">Hydrolase</keyword>
<dbReference type="InterPro" id="IPR005754">
    <property type="entry name" value="Sortase"/>
</dbReference>
<evidence type="ECO:0000256" key="2">
    <source>
        <dbReference type="SAM" id="Phobius"/>
    </source>
</evidence>